<proteinExistence type="predicted"/>
<dbReference type="Proteomes" id="UP001605036">
    <property type="component" value="Unassembled WGS sequence"/>
</dbReference>
<comment type="caution">
    <text evidence="1">The sequence shown here is derived from an EMBL/GenBank/DDBJ whole genome shotgun (WGS) entry which is preliminary data.</text>
</comment>
<reference evidence="1 2" key="1">
    <citation type="submission" date="2024-09" db="EMBL/GenBank/DDBJ databases">
        <title>Chromosome-scale assembly of Riccia fluitans.</title>
        <authorList>
            <person name="Paukszto L."/>
            <person name="Sawicki J."/>
            <person name="Karawczyk K."/>
            <person name="Piernik-Szablinska J."/>
            <person name="Szczecinska M."/>
            <person name="Mazdziarz M."/>
        </authorList>
    </citation>
    <scope>NUCLEOTIDE SEQUENCE [LARGE SCALE GENOMIC DNA]</scope>
    <source>
        <strain evidence="1">Rf_01</strain>
        <tissue evidence="1">Aerial parts of the thallus</tissue>
    </source>
</reference>
<sequence>MLRDTENQEITEESAIMDYVHRFYADLYSQPHVSIAELREQEMALNFISHRVTLEENRRLTEVPGAEELERTVKSLPLEKSPGEDGLPVEVLRELWEETRTSCLQFVQEVWKTKRVVIKLTRALVADGHAKIHLKGKFTKSFKLQRRVWQAARLFADDSGVTIRAEEINFTNLCNIIKDFEKLSGAQLNPAKSVLIPFALERPPTWLQEKSCQILTPGQFITYLGCRFGLERVEEERANDMRSKIQSKLGKWANRFLTWPPRVMLLQHVLRALPVYHFLGLGLKNTSYKQLETSCHAFLWGTNAEGKPKMALVKWDSITKLRINGGLQIRSFQRVSEALKMRYVG</sequence>
<name>A0ABD1XDZ5_9MARC</name>
<gene>
    <name evidence="1" type="ORF">R1flu_003938</name>
</gene>
<organism evidence="1 2">
    <name type="scientific">Riccia fluitans</name>
    <dbReference type="NCBI Taxonomy" id="41844"/>
    <lineage>
        <taxon>Eukaryota</taxon>
        <taxon>Viridiplantae</taxon>
        <taxon>Streptophyta</taxon>
        <taxon>Embryophyta</taxon>
        <taxon>Marchantiophyta</taxon>
        <taxon>Marchantiopsida</taxon>
        <taxon>Marchantiidae</taxon>
        <taxon>Marchantiales</taxon>
        <taxon>Ricciaceae</taxon>
        <taxon>Riccia</taxon>
    </lineage>
</organism>
<accession>A0ABD1XDZ5</accession>
<evidence type="ECO:0000313" key="2">
    <source>
        <dbReference type="Proteomes" id="UP001605036"/>
    </source>
</evidence>
<evidence type="ECO:0000313" key="1">
    <source>
        <dbReference type="EMBL" id="KAL2603065.1"/>
    </source>
</evidence>
<dbReference type="AlphaFoldDB" id="A0ABD1XDZ5"/>
<dbReference type="EMBL" id="JBHFFA010000084">
    <property type="protein sequence ID" value="KAL2603065.1"/>
    <property type="molecule type" value="Genomic_DNA"/>
</dbReference>
<dbReference type="PANTHER" id="PTHR33116">
    <property type="entry name" value="REVERSE TRANSCRIPTASE ZINC-BINDING DOMAIN-CONTAINING PROTEIN-RELATED-RELATED"/>
    <property type="match status" value="1"/>
</dbReference>
<dbReference type="PANTHER" id="PTHR33116:SF78">
    <property type="entry name" value="OS12G0587133 PROTEIN"/>
    <property type="match status" value="1"/>
</dbReference>
<protein>
    <submittedName>
        <fullName evidence="1">Uncharacterized protein</fullName>
    </submittedName>
</protein>
<keyword evidence="2" id="KW-1185">Reference proteome</keyword>